<name>A0A7W9IH98_9ACTN</name>
<comment type="caution">
    <text evidence="1">The sequence shown here is derived from an EMBL/GenBank/DDBJ whole genome shotgun (WGS) entry which is preliminary data.</text>
</comment>
<evidence type="ECO:0000313" key="2">
    <source>
        <dbReference type="Proteomes" id="UP000540685"/>
    </source>
</evidence>
<dbReference type="Proteomes" id="UP000540685">
    <property type="component" value="Unassembled WGS sequence"/>
</dbReference>
<sequence>MAADDRLMLMPEIAEYTRRPESTLRYLRHRGGPDAPPLWKQGRRLVAWQSEIDTWLDRLRAADRRASG</sequence>
<protein>
    <submittedName>
        <fullName evidence="1">Putative DNA-binding transcriptional regulator AlpA</fullName>
    </submittedName>
</protein>
<keyword evidence="1" id="KW-0238">DNA-binding</keyword>
<organism evidence="1 2">
    <name type="scientific">Streptosporangium becharense</name>
    <dbReference type="NCBI Taxonomy" id="1816182"/>
    <lineage>
        <taxon>Bacteria</taxon>
        <taxon>Bacillati</taxon>
        <taxon>Actinomycetota</taxon>
        <taxon>Actinomycetes</taxon>
        <taxon>Streptosporangiales</taxon>
        <taxon>Streptosporangiaceae</taxon>
        <taxon>Streptosporangium</taxon>
    </lineage>
</organism>
<accession>A0A7W9IH98</accession>
<proteinExistence type="predicted"/>
<keyword evidence="2" id="KW-1185">Reference proteome</keyword>
<gene>
    <name evidence="1" type="ORF">F4562_003328</name>
</gene>
<reference evidence="1 2" key="1">
    <citation type="submission" date="2020-08" db="EMBL/GenBank/DDBJ databases">
        <title>Sequencing the genomes of 1000 actinobacteria strains.</title>
        <authorList>
            <person name="Klenk H.-P."/>
        </authorList>
    </citation>
    <scope>NUCLEOTIDE SEQUENCE [LARGE SCALE GENOMIC DNA]</scope>
    <source>
        <strain evidence="1 2">DSM 46887</strain>
    </source>
</reference>
<dbReference type="GO" id="GO:0003677">
    <property type="term" value="F:DNA binding"/>
    <property type="evidence" value="ECO:0007669"/>
    <property type="project" value="UniProtKB-KW"/>
</dbReference>
<dbReference type="RefSeq" id="WP_221207836.1">
    <property type="nucleotide sequence ID" value="NZ_JACHMP010000001.1"/>
</dbReference>
<evidence type="ECO:0000313" key="1">
    <source>
        <dbReference type="EMBL" id="MBB5820266.1"/>
    </source>
</evidence>
<dbReference type="AlphaFoldDB" id="A0A7W9IH98"/>
<dbReference type="EMBL" id="JACHMP010000001">
    <property type="protein sequence ID" value="MBB5820266.1"/>
    <property type="molecule type" value="Genomic_DNA"/>
</dbReference>